<sequence>MAPQSDIKNIIVLGLTQNGKSSFIESVLNYAGSKPLTPHRPAMGRGTHSETKNVSKYPVYVNIKQFTTNRNGKRVDITHDSLGSVVTKEYDENGEYTRRDEPLEWIVRTHPTTKKRYKVAQEFKQSPWDRLEGLEPQEPTDSGYTLRLNMIDTPGLSDSAGIKKQIEEFRRSGMSAAEAEKAAFNASRNLVDESHRLKIIKAVAKTTAIHGVCLVIQRTKVFGDELAKLKLFVEMFKDTGLAISYYIIHTKFTNTTMFQASGLSRIQESEEFFGIQAKHYFINNKPDRTGDEPLSAHFADQELSDFFFHISESSGVKMRDIKFRKTDTSIDEALSSSLTTYIASLNGEDKDIQDNLKYIDAEILRSESKIESYNKEIEKWKSQRRDLDTYDHVQIDKRESWVDSSFWDQWPSCEFDMSTNVLIRSVDRSNTDGRGDWISESGSNYGVGTKHCRARFKAFWNRKAGGIIKVYGWKKDVKADDIKTLDEDCDRVGRLKSSEEGDLNSNKQKRDAAKARRVDITREIESLKHSIRDPIGLDYISLSNLSDSGHYLLTNDIYCVAEGYNFKTKVPAKLLPKFEFDEQKVQLELREQGRKHQQMELLCRSTVKFLDEDLGEKCQLLARLTKIKHIATSLLGSAGSVSMPKELVLLRSSEPNHTDLLKIGADLLPHLKKTYAKIHAHQDSIETNMATRSKHLRKLWTTALEEISPIITRLEESIGTVETNIDEWQLKITLHTFSQAAVEEVLNKHIKATEYNVGAFTVLKRAIEKGWNDKTAPPPFIQLYRSIAYQKLIHSTATSSTPDEEVNWNDDVWSQAVASGILKAEQGTCCCLL</sequence>
<evidence type="ECO:0000313" key="2">
    <source>
        <dbReference type="Proteomes" id="UP001365542"/>
    </source>
</evidence>
<dbReference type="InterPro" id="IPR027417">
    <property type="entry name" value="P-loop_NTPase"/>
</dbReference>
<organism evidence="1 2">
    <name type="scientific">Orbilia ellipsospora</name>
    <dbReference type="NCBI Taxonomy" id="2528407"/>
    <lineage>
        <taxon>Eukaryota</taxon>
        <taxon>Fungi</taxon>
        <taxon>Dikarya</taxon>
        <taxon>Ascomycota</taxon>
        <taxon>Pezizomycotina</taxon>
        <taxon>Orbiliomycetes</taxon>
        <taxon>Orbiliales</taxon>
        <taxon>Orbiliaceae</taxon>
        <taxon>Orbilia</taxon>
    </lineage>
</organism>
<gene>
    <name evidence="1" type="ORF">TWF694_004685</name>
</gene>
<dbReference type="Gene3D" id="3.40.50.300">
    <property type="entry name" value="P-loop containing nucleotide triphosphate hydrolases"/>
    <property type="match status" value="1"/>
</dbReference>
<name>A0AAV9WVZ6_9PEZI</name>
<dbReference type="EMBL" id="JAVHJO010000015">
    <property type="protein sequence ID" value="KAK6527704.1"/>
    <property type="molecule type" value="Genomic_DNA"/>
</dbReference>
<reference evidence="1 2" key="1">
    <citation type="submission" date="2019-10" db="EMBL/GenBank/DDBJ databases">
        <authorList>
            <person name="Palmer J.M."/>
        </authorList>
    </citation>
    <scope>NUCLEOTIDE SEQUENCE [LARGE SCALE GENOMIC DNA]</scope>
    <source>
        <strain evidence="1 2">TWF694</strain>
    </source>
</reference>
<accession>A0AAV9WVZ6</accession>
<dbReference type="SUPFAM" id="SSF52540">
    <property type="entry name" value="P-loop containing nucleoside triphosphate hydrolases"/>
    <property type="match status" value="1"/>
</dbReference>
<protein>
    <recommendedName>
        <fullName evidence="3">G domain-containing protein</fullName>
    </recommendedName>
</protein>
<proteinExistence type="predicted"/>
<dbReference type="AlphaFoldDB" id="A0AAV9WVZ6"/>
<keyword evidence="2" id="KW-1185">Reference proteome</keyword>
<evidence type="ECO:0000313" key="1">
    <source>
        <dbReference type="EMBL" id="KAK6527704.1"/>
    </source>
</evidence>
<dbReference type="Proteomes" id="UP001365542">
    <property type="component" value="Unassembled WGS sequence"/>
</dbReference>
<evidence type="ECO:0008006" key="3">
    <source>
        <dbReference type="Google" id="ProtNLM"/>
    </source>
</evidence>
<comment type="caution">
    <text evidence="1">The sequence shown here is derived from an EMBL/GenBank/DDBJ whole genome shotgun (WGS) entry which is preliminary data.</text>
</comment>